<dbReference type="Gene3D" id="1.25.40.390">
    <property type="match status" value="1"/>
</dbReference>
<organism evidence="8 9">
    <name type="scientific">Pedobacter fastidiosus</name>
    <dbReference type="NCBI Taxonomy" id="2765361"/>
    <lineage>
        <taxon>Bacteria</taxon>
        <taxon>Pseudomonadati</taxon>
        <taxon>Bacteroidota</taxon>
        <taxon>Sphingobacteriia</taxon>
        <taxon>Sphingobacteriales</taxon>
        <taxon>Sphingobacteriaceae</taxon>
        <taxon>Pedobacter</taxon>
    </lineage>
</organism>
<dbReference type="Proteomes" id="UP000652755">
    <property type="component" value="Unassembled WGS sequence"/>
</dbReference>
<accession>A0ABR7KMD3</accession>
<sequence>MKKILIISTACLAIFSLSNCKKVLDKQDLGNFTADQVYNDSTTTKLSMDYLYTQNQPSWFGNSGGAIGAAGTYNLTEETQGSNAYVQGTLTMESVGDIATSNSSGNNYGKIRTINMFIRDVNAGTMALATKRRFTAQAYFWRAYRYFELVKLYGGVPLITTPLDAVGDEAKAAALKPRNSTTETFALIRSDLDSCIKYLPVRWPQQLDYGRITSGAATAFLGRVLLTYASPQFNPNNDMSRWQDAYNANKSAVTILSANSFGLYAKWDYTMWTTEGGKSDGSPQNPEAVLVTEYNTQTTDNGAAPNSYDNSARPKYLGTTGGSFAPTYDVSLAFPMLDGKPATGTGASTKYPYSLATFYKNRDPRFGETIAYNGQVWGLLNNPNYRLWTYFYYTNAGGTVNKSTESAASSSGFYLRKGVNPALTLSNVANAGTDWIEIRYAEVLLNLAESAAELSKLGTADESYAGLIALRKRAGIEAGADGLYGLTAGMGHDAMITAIMKERQIELAFEGKRYWDLRRRKLLESTLNGTRRSAITILLKNTATSTDYILTNRDASAAASLDALYASSFTVTTKVLDTYNIAYQPAGYFFGIPTAAIQNNVNLQQNNTWGGPFDPLK</sequence>
<dbReference type="Pfam" id="PF14322">
    <property type="entry name" value="SusD-like_3"/>
    <property type="match status" value="1"/>
</dbReference>
<protein>
    <submittedName>
        <fullName evidence="8">RagB/SusD family nutrient uptake outer membrane protein</fullName>
    </submittedName>
</protein>
<dbReference type="RefSeq" id="WP_187069724.1">
    <property type="nucleotide sequence ID" value="NZ_JACRYL010000002.1"/>
</dbReference>
<evidence type="ECO:0000313" key="9">
    <source>
        <dbReference type="Proteomes" id="UP000652755"/>
    </source>
</evidence>
<evidence type="ECO:0000256" key="4">
    <source>
        <dbReference type="ARBA" id="ARBA00023136"/>
    </source>
</evidence>
<evidence type="ECO:0000256" key="1">
    <source>
        <dbReference type="ARBA" id="ARBA00004442"/>
    </source>
</evidence>
<dbReference type="EMBL" id="JACRYL010000002">
    <property type="protein sequence ID" value="MBC6109230.1"/>
    <property type="molecule type" value="Genomic_DNA"/>
</dbReference>
<dbReference type="InterPro" id="IPR011990">
    <property type="entry name" value="TPR-like_helical_dom_sf"/>
</dbReference>
<proteinExistence type="inferred from homology"/>
<comment type="caution">
    <text evidence="8">The sequence shown here is derived from an EMBL/GenBank/DDBJ whole genome shotgun (WGS) entry which is preliminary data.</text>
</comment>
<name>A0ABR7KMD3_9SPHI</name>
<evidence type="ECO:0000256" key="5">
    <source>
        <dbReference type="ARBA" id="ARBA00023237"/>
    </source>
</evidence>
<feature type="domain" description="RagB/SusD" evidence="6">
    <location>
        <begin position="286"/>
        <end position="609"/>
    </location>
</feature>
<evidence type="ECO:0000313" key="8">
    <source>
        <dbReference type="EMBL" id="MBC6109230.1"/>
    </source>
</evidence>
<dbReference type="SUPFAM" id="SSF48452">
    <property type="entry name" value="TPR-like"/>
    <property type="match status" value="1"/>
</dbReference>
<keyword evidence="4" id="KW-0472">Membrane</keyword>
<keyword evidence="9" id="KW-1185">Reference proteome</keyword>
<evidence type="ECO:0000256" key="2">
    <source>
        <dbReference type="ARBA" id="ARBA00006275"/>
    </source>
</evidence>
<keyword evidence="5" id="KW-0998">Cell outer membrane</keyword>
<comment type="similarity">
    <text evidence="2">Belongs to the SusD family.</text>
</comment>
<keyword evidence="3" id="KW-0732">Signal</keyword>
<evidence type="ECO:0000259" key="7">
    <source>
        <dbReference type="Pfam" id="PF14322"/>
    </source>
</evidence>
<feature type="domain" description="SusD-like N-terminal" evidence="7">
    <location>
        <begin position="75"/>
        <end position="226"/>
    </location>
</feature>
<dbReference type="Pfam" id="PF07980">
    <property type="entry name" value="SusD_RagB"/>
    <property type="match status" value="1"/>
</dbReference>
<dbReference type="InterPro" id="IPR033985">
    <property type="entry name" value="SusD-like_N"/>
</dbReference>
<evidence type="ECO:0000259" key="6">
    <source>
        <dbReference type="Pfam" id="PF07980"/>
    </source>
</evidence>
<reference evidence="8 9" key="1">
    <citation type="submission" date="2020-08" db="EMBL/GenBank/DDBJ databases">
        <authorList>
            <person name="Sun Q."/>
            <person name="Inoue M."/>
        </authorList>
    </citation>
    <scope>NUCLEOTIDE SEQUENCE [LARGE SCALE GENOMIC DNA]</scope>
    <source>
        <strain evidence="8 9">CCM 8938</strain>
    </source>
</reference>
<dbReference type="InterPro" id="IPR012944">
    <property type="entry name" value="SusD_RagB_dom"/>
</dbReference>
<gene>
    <name evidence="8" type="ORF">H7U22_02230</name>
</gene>
<comment type="subcellular location">
    <subcellularLocation>
        <location evidence="1">Cell outer membrane</location>
    </subcellularLocation>
</comment>
<evidence type="ECO:0000256" key="3">
    <source>
        <dbReference type="ARBA" id="ARBA00022729"/>
    </source>
</evidence>